<protein>
    <submittedName>
        <fullName evidence="1">Uncharacterized protein</fullName>
    </submittedName>
</protein>
<reference evidence="1 2" key="1">
    <citation type="submission" date="2019-07" db="EMBL/GenBank/DDBJ databases">
        <title>The First High-Quality Draft Genome Sequence of the Causal Agent of the Current Panama Disease Epidemic.</title>
        <authorList>
            <person name="Warmington R.J."/>
            <person name="Kay W."/>
            <person name="Jeffries A."/>
            <person name="Bebber D."/>
            <person name="Moore K."/>
            <person name="Studholme D.J."/>
        </authorList>
    </citation>
    <scope>NUCLEOTIDE SEQUENCE [LARGE SCALE GENOMIC DNA]</scope>
    <source>
        <strain evidence="1 2">TR4</strain>
    </source>
</reference>
<gene>
    <name evidence="1" type="ORF">FocTR4_00003227</name>
</gene>
<dbReference type="Proteomes" id="UP000321331">
    <property type="component" value="Unassembled WGS sequence"/>
</dbReference>
<name>A0A5C6TDD5_FUSOC</name>
<dbReference type="EMBL" id="VMNF01000005">
    <property type="protein sequence ID" value="TXC08766.1"/>
    <property type="molecule type" value="Genomic_DNA"/>
</dbReference>
<comment type="caution">
    <text evidence="1">The sequence shown here is derived from an EMBL/GenBank/DDBJ whole genome shotgun (WGS) entry which is preliminary data.</text>
</comment>
<evidence type="ECO:0000313" key="1">
    <source>
        <dbReference type="EMBL" id="TXC08766.1"/>
    </source>
</evidence>
<accession>A0A5C6TDD5</accession>
<organism evidence="1 2">
    <name type="scientific">Fusarium oxysporum f. sp. cubense</name>
    <dbReference type="NCBI Taxonomy" id="61366"/>
    <lineage>
        <taxon>Eukaryota</taxon>
        <taxon>Fungi</taxon>
        <taxon>Dikarya</taxon>
        <taxon>Ascomycota</taxon>
        <taxon>Pezizomycotina</taxon>
        <taxon>Sordariomycetes</taxon>
        <taxon>Hypocreomycetidae</taxon>
        <taxon>Hypocreales</taxon>
        <taxon>Nectriaceae</taxon>
        <taxon>Fusarium</taxon>
        <taxon>Fusarium oxysporum species complex</taxon>
    </lineage>
</organism>
<evidence type="ECO:0000313" key="2">
    <source>
        <dbReference type="Proteomes" id="UP000321331"/>
    </source>
</evidence>
<dbReference type="AlphaFoldDB" id="A0A5C6TDD5"/>
<sequence>MIGGHVGHSQSVRVTAVFRYLWPPTFVNFCQVQLISFDLIPPPGLFEVVVPTWSDL</sequence>
<proteinExistence type="predicted"/>